<feature type="region of interest" description="Disordered" evidence="1">
    <location>
        <begin position="35"/>
        <end position="71"/>
    </location>
</feature>
<proteinExistence type="predicted"/>
<evidence type="ECO:0000313" key="2">
    <source>
        <dbReference type="EMBL" id="MBW76456.1"/>
    </source>
</evidence>
<protein>
    <submittedName>
        <fullName evidence="2">Putative secreted protein</fullName>
    </submittedName>
</protein>
<name>A0A2M4DG04_ANODA</name>
<dbReference type="AlphaFoldDB" id="A0A2M4DG04"/>
<reference evidence="2" key="1">
    <citation type="submission" date="2018-01" db="EMBL/GenBank/DDBJ databases">
        <title>An insight into the sialome of Amazonian anophelines.</title>
        <authorList>
            <person name="Ribeiro J.M."/>
            <person name="Scarpassa V."/>
            <person name="Calvo E."/>
        </authorList>
    </citation>
    <scope>NUCLEOTIDE SEQUENCE</scope>
</reference>
<organism evidence="2">
    <name type="scientific">Anopheles darlingi</name>
    <name type="common">Mosquito</name>
    <dbReference type="NCBI Taxonomy" id="43151"/>
    <lineage>
        <taxon>Eukaryota</taxon>
        <taxon>Metazoa</taxon>
        <taxon>Ecdysozoa</taxon>
        <taxon>Arthropoda</taxon>
        <taxon>Hexapoda</taxon>
        <taxon>Insecta</taxon>
        <taxon>Pterygota</taxon>
        <taxon>Neoptera</taxon>
        <taxon>Endopterygota</taxon>
        <taxon>Diptera</taxon>
        <taxon>Nematocera</taxon>
        <taxon>Culicoidea</taxon>
        <taxon>Culicidae</taxon>
        <taxon>Anophelinae</taxon>
        <taxon>Anopheles</taxon>
    </lineage>
</organism>
<sequence>MVAFFCFWQATVASNSPRFSFETTPVRLTGRSHMAVPGGAQERRKVNSFPARTKAREGIHRTHPPGGRMTR</sequence>
<dbReference type="EMBL" id="GGFL01012278">
    <property type="protein sequence ID" value="MBW76456.1"/>
    <property type="molecule type" value="Transcribed_RNA"/>
</dbReference>
<accession>A0A2M4DG04</accession>
<evidence type="ECO:0000256" key="1">
    <source>
        <dbReference type="SAM" id="MobiDB-lite"/>
    </source>
</evidence>